<dbReference type="EMBL" id="JACETU010000005">
    <property type="protein sequence ID" value="KAF7427790.1"/>
    <property type="molecule type" value="Genomic_DNA"/>
</dbReference>
<dbReference type="Pfam" id="PF06985">
    <property type="entry name" value="HET"/>
    <property type="match status" value="1"/>
</dbReference>
<keyword evidence="3" id="KW-1185">Reference proteome</keyword>
<gene>
    <name evidence="2" type="ORF">PC9H_007005</name>
</gene>
<dbReference type="RefSeq" id="XP_036630162.1">
    <property type="nucleotide sequence ID" value="XM_036776542.1"/>
</dbReference>
<evidence type="ECO:0000313" key="3">
    <source>
        <dbReference type="Proteomes" id="UP000623687"/>
    </source>
</evidence>
<dbReference type="InterPro" id="IPR010730">
    <property type="entry name" value="HET"/>
</dbReference>
<reference evidence="2" key="1">
    <citation type="submission" date="2019-07" db="EMBL/GenBank/DDBJ databases">
        <authorList>
            <person name="Palmer J.M."/>
        </authorList>
    </citation>
    <scope>NUCLEOTIDE SEQUENCE</scope>
    <source>
        <strain evidence="2">PC9</strain>
    </source>
</reference>
<proteinExistence type="predicted"/>
<evidence type="ECO:0000259" key="1">
    <source>
        <dbReference type="Pfam" id="PF06985"/>
    </source>
</evidence>
<accession>A0A8H7DSC6</accession>
<organism evidence="2 3">
    <name type="scientific">Pleurotus ostreatus</name>
    <name type="common">Oyster mushroom</name>
    <name type="synonym">White-rot fungus</name>
    <dbReference type="NCBI Taxonomy" id="5322"/>
    <lineage>
        <taxon>Eukaryota</taxon>
        <taxon>Fungi</taxon>
        <taxon>Dikarya</taxon>
        <taxon>Basidiomycota</taxon>
        <taxon>Agaricomycotina</taxon>
        <taxon>Agaricomycetes</taxon>
        <taxon>Agaricomycetidae</taxon>
        <taxon>Agaricales</taxon>
        <taxon>Pleurotineae</taxon>
        <taxon>Pleurotaceae</taxon>
        <taxon>Pleurotus</taxon>
    </lineage>
</organism>
<dbReference type="Proteomes" id="UP000623687">
    <property type="component" value="Unassembled WGS sequence"/>
</dbReference>
<dbReference type="OrthoDB" id="5122891at2759"/>
<dbReference type="PANTHER" id="PTHR10622:SF10">
    <property type="entry name" value="HET DOMAIN-CONTAINING PROTEIN"/>
    <property type="match status" value="1"/>
</dbReference>
<evidence type="ECO:0000313" key="2">
    <source>
        <dbReference type="EMBL" id="KAF7427790.1"/>
    </source>
</evidence>
<comment type="caution">
    <text evidence="2">The sequence shown here is derived from an EMBL/GenBank/DDBJ whole genome shotgun (WGS) entry which is preliminary data.</text>
</comment>
<dbReference type="PANTHER" id="PTHR10622">
    <property type="entry name" value="HET DOMAIN-CONTAINING PROTEIN"/>
    <property type="match status" value="1"/>
</dbReference>
<dbReference type="GeneID" id="59376823"/>
<sequence length="501" mass="58751">MSSHQSNAINQSDAWAIPPREAIFPIGGRIPGIGEHTIQHSQGTHRGVNWETAQEERMNLQYEQYISIYVNQCPFYLFDTERKRNIPRCQLKNDISVALNNWFKIPLLCDEVMVIIARLYLQVRGYDPLRPYVFAAMVNYPTIDNQERFILSLQQQLQSYRDPFMPVGPILQAVRELIDVKRTRGSPTPTTGDIQEQIRLFGQYAVLSHRWDGEELSFHDVANLSDPMVQAKKGFRKLAGFTNIVRTHFGCRYLWADSMCIDETGRNASIPLMFSWYRHAYVCVIYLSTARGVSEDPWSSRGWTLQEWDMNWWTYQPGVNQAICLFCAMRRRRTKIPEDMVYCLFAALDIDIPIEYDEGFDRALYRLQVAILTRTDDRRLLWWQDGTPSPYNSFLGGDFACWGNLYWCPPIENIYDKYPTFDPTISFDSDGVMRIMVSLYPWRGANYPFRFALLGQNPFTEGYFGVLLRRLRGGMYRRVEYIKCEVWKMPLVKEPEWIYIR</sequence>
<dbReference type="AlphaFoldDB" id="A0A8H7DSC6"/>
<name>A0A8H7DSC6_PLEOS</name>
<protein>
    <recommendedName>
        <fullName evidence="1">Heterokaryon incompatibility domain-containing protein</fullName>
    </recommendedName>
</protein>
<feature type="domain" description="Heterokaryon incompatibility" evidence="1">
    <location>
        <begin position="204"/>
        <end position="289"/>
    </location>
</feature>
<dbReference type="VEuPathDB" id="FungiDB:PC9H_007005"/>